<accession>A0A0R2RVK4</accession>
<protein>
    <submittedName>
        <fullName evidence="3">Uncharacterized protein</fullName>
    </submittedName>
</protein>
<evidence type="ECO:0000313" key="3">
    <source>
        <dbReference type="EMBL" id="KRO66520.1"/>
    </source>
</evidence>
<keyword evidence="2" id="KW-1133">Transmembrane helix</keyword>
<proteinExistence type="predicted"/>
<gene>
    <name evidence="3" type="ORF">ABR69_07890</name>
</gene>
<name>A0A0R2RVK4_9GAMM</name>
<sequence>MKKAVWIAFGAAIVGVNGAAEAVEYFTDTELVAYFRVMLIMGVLFIAMVFLGAYALVSAAEEEKPLAGSVNNTLGADKTKEKAPDKDHR</sequence>
<feature type="transmembrane region" description="Helical" evidence="2">
    <location>
        <begin position="32"/>
        <end position="57"/>
    </location>
</feature>
<organism evidence="3 4">
    <name type="scientific">OM182 bacterium BACL3 MAG-120507-bin80</name>
    <dbReference type="NCBI Taxonomy" id="1655577"/>
    <lineage>
        <taxon>Bacteria</taxon>
        <taxon>Pseudomonadati</taxon>
        <taxon>Pseudomonadota</taxon>
        <taxon>Gammaproteobacteria</taxon>
        <taxon>OMG group</taxon>
        <taxon>OM182 clade</taxon>
    </lineage>
</organism>
<comment type="caution">
    <text evidence="3">The sequence shown here is derived from an EMBL/GenBank/DDBJ whole genome shotgun (WGS) entry which is preliminary data.</text>
</comment>
<feature type="compositionally biased region" description="Basic and acidic residues" evidence="1">
    <location>
        <begin position="77"/>
        <end position="89"/>
    </location>
</feature>
<reference evidence="3 4" key="1">
    <citation type="submission" date="2015-10" db="EMBL/GenBank/DDBJ databases">
        <title>Metagenome-Assembled Genomes uncover a global brackish microbiome.</title>
        <authorList>
            <person name="Hugerth L.W."/>
            <person name="Larsson J."/>
            <person name="Alneberg J."/>
            <person name="Lindh M.V."/>
            <person name="Legrand C."/>
            <person name="Pinhassi J."/>
            <person name="Andersson A.F."/>
        </authorList>
    </citation>
    <scope>NUCLEOTIDE SEQUENCE [LARGE SCALE GENOMIC DNA]</scope>
    <source>
        <strain evidence="3">BACL4 MAG-120507-bin80</strain>
    </source>
</reference>
<dbReference type="EMBL" id="LIBB01000640">
    <property type="protein sequence ID" value="KRO66520.1"/>
    <property type="molecule type" value="Genomic_DNA"/>
</dbReference>
<dbReference type="AlphaFoldDB" id="A0A0R2RVK4"/>
<evidence type="ECO:0000313" key="4">
    <source>
        <dbReference type="Proteomes" id="UP000051934"/>
    </source>
</evidence>
<keyword evidence="2" id="KW-0472">Membrane</keyword>
<feature type="region of interest" description="Disordered" evidence="1">
    <location>
        <begin position="69"/>
        <end position="89"/>
    </location>
</feature>
<evidence type="ECO:0000256" key="1">
    <source>
        <dbReference type="SAM" id="MobiDB-lite"/>
    </source>
</evidence>
<dbReference type="Proteomes" id="UP000051934">
    <property type="component" value="Unassembled WGS sequence"/>
</dbReference>
<keyword evidence="2" id="KW-0812">Transmembrane</keyword>
<evidence type="ECO:0000256" key="2">
    <source>
        <dbReference type="SAM" id="Phobius"/>
    </source>
</evidence>